<organism evidence="2 3">
    <name type="scientific">Bosea lupini</name>
    <dbReference type="NCBI Taxonomy" id="1036779"/>
    <lineage>
        <taxon>Bacteria</taxon>
        <taxon>Pseudomonadati</taxon>
        <taxon>Pseudomonadota</taxon>
        <taxon>Alphaproteobacteria</taxon>
        <taxon>Hyphomicrobiales</taxon>
        <taxon>Boseaceae</taxon>
        <taxon>Bosea</taxon>
    </lineage>
</organism>
<dbReference type="PANTHER" id="PTHR42705:SF2">
    <property type="entry name" value="BIFUNCTIONAL NON-HOMOLOGOUS END JOINING PROTEIN LIGD"/>
    <property type="match status" value="1"/>
</dbReference>
<keyword evidence="3" id="KW-1185">Reference proteome</keyword>
<dbReference type="InterPro" id="IPR014145">
    <property type="entry name" value="LigD_pol_dom"/>
</dbReference>
<accession>A0A1H7X8C6</accession>
<dbReference type="InterPro" id="IPR052171">
    <property type="entry name" value="NHEJ_LigD"/>
</dbReference>
<evidence type="ECO:0000313" key="2">
    <source>
        <dbReference type="EMBL" id="SEM29319.1"/>
    </source>
</evidence>
<dbReference type="AlphaFoldDB" id="A0A1H7X8C6"/>
<gene>
    <name evidence="2" type="ORF">SAMN04515666_109194</name>
</gene>
<sequence>MPAIWRGRRGRAPEIGGLAEVKIFASDVAKTMEQAEPKRFTATLSKKARNGRIFVDYLRNAAAPLLSLPDF</sequence>
<dbReference type="STRING" id="1036779.SAMN04515666_109194"/>
<evidence type="ECO:0000259" key="1">
    <source>
        <dbReference type="Pfam" id="PF21686"/>
    </source>
</evidence>
<proteinExistence type="predicted"/>
<protein>
    <submittedName>
        <fullName evidence="2">Bifunctional non-homologous end joining protein LigD</fullName>
    </submittedName>
</protein>
<dbReference type="Pfam" id="PF21686">
    <property type="entry name" value="LigD_Prim-Pol"/>
    <property type="match status" value="1"/>
</dbReference>
<dbReference type="PANTHER" id="PTHR42705">
    <property type="entry name" value="BIFUNCTIONAL NON-HOMOLOGOUS END JOINING PROTEIN LIGD"/>
    <property type="match status" value="1"/>
</dbReference>
<name>A0A1H7X8C6_9HYPH</name>
<dbReference type="Gene3D" id="3.90.920.10">
    <property type="entry name" value="DNA primase, PRIM domain"/>
    <property type="match status" value="1"/>
</dbReference>
<dbReference type="Proteomes" id="UP000199664">
    <property type="component" value="Unassembled WGS sequence"/>
</dbReference>
<evidence type="ECO:0000313" key="3">
    <source>
        <dbReference type="Proteomes" id="UP000199664"/>
    </source>
</evidence>
<feature type="domain" description="DNA ligase D polymerase" evidence="1">
    <location>
        <begin position="21"/>
        <end position="62"/>
    </location>
</feature>
<dbReference type="EMBL" id="FOAN01000009">
    <property type="protein sequence ID" value="SEM29319.1"/>
    <property type="molecule type" value="Genomic_DNA"/>
</dbReference>
<reference evidence="3" key="1">
    <citation type="submission" date="2016-10" db="EMBL/GenBank/DDBJ databases">
        <authorList>
            <person name="Varghese N."/>
            <person name="Submissions S."/>
        </authorList>
    </citation>
    <scope>NUCLEOTIDE SEQUENCE [LARGE SCALE GENOMIC DNA]</scope>
    <source>
        <strain evidence="3">LMG 26383,CCUG 61248,R- 45681</strain>
    </source>
</reference>